<evidence type="ECO:0000256" key="4">
    <source>
        <dbReference type="ARBA" id="ARBA00022833"/>
    </source>
</evidence>
<dbReference type="GO" id="GO:0008270">
    <property type="term" value="F:zinc ion binding"/>
    <property type="evidence" value="ECO:0007669"/>
    <property type="project" value="UniProtKB-UniRule"/>
</dbReference>
<reference evidence="9" key="1">
    <citation type="submission" date="2022-04" db="EMBL/GenBank/DDBJ databases">
        <title>Carnegiea gigantea Genome sequencing and assembly v2.</title>
        <authorList>
            <person name="Copetti D."/>
            <person name="Sanderson M.J."/>
            <person name="Burquez A."/>
            <person name="Wojciechowski M.F."/>
        </authorList>
    </citation>
    <scope>NUCLEOTIDE SEQUENCE</scope>
    <source>
        <strain evidence="9">SGP5-SGP5p</strain>
        <tissue evidence="9">Aerial part</tissue>
    </source>
</reference>
<comment type="function">
    <text evidence="6">Putative transcription activator involved in regulating light control of development.</text>
</comment>
<dbReference type="InterPro" id="IPR007527">
    <property type="entry name" value="Znf_SWIM"/>
</dbReference>
<organism evidence="9 10">
    <name type="scientific">Carnegiea gigantea</name>
    <dbReference type="NCBI Taxonomy" id="171969"/>
    <lineage>
        <taxon>Eukaryota</taxon>
        <taxon>Viridiplantae</taxon>
        <taxon>Streptophyta</taxon>
        <taxon>Embryophyta</taxon>
        <taxon>Tracheophyta</taxon>
        <taxon>Spermatophyta</taxon>
        <taxon>Magnoliopsida</taxon>
        <taxon>eudicotyledons</taxon>
        <taxon>Gunneridae</taxon>
        <taxon>Pentapetalae</taxon>
        <taxon>Caryophyllales</taxon>
        <taxon>Cactineae</taxon>
        <taxon>Cactaceae</taxon>
        <taxon>Cactoideae</taxon>
        <taxon>Echinocereeae</taxon>
        <taxon>Carnegiea</taxon>
    </lineage>
</organism>
<keyword evidence="10" id="KW-1185">Reference proteome</keyword>
<dbReference type="OrthoDB" id="2402896at2759"/>
<evidence type="ECO:0000313" key="9">
    <source>
        <dbReference type="EMBL" id="KAJ8441427.1"/>
    </source>
</evidence>
<comment type="caution">
    <text evidence="9">The sequence shown here is derived from an EMBL/GenBank/DDBJ whole genome shotgun (WGS) entry which is preliminary data.</text>
</comment>
<name>A0A9Q1KDT7_9CARY</name>
<proteinExistence type="inferred from homology"/>
<feature type="domain" description="SWIM-type" evidence="8">
    <location>
        <begin position="107"/>
        <end position="142"/>
    </location>
</feature>
<protein>
    <recommendedName>
        <fullName evidence="6">Protein FAR1-RELATED SEQUENCE</fullName>
    </recommendedName>
</protein>
<keyword evidence="6" id="KW-0539">Nucleus</keyword>
<dbReference type="EMBL" id="JAKOGI010000166">
    <property type="protein sequence ID" value="KAJ8441427.1"/>
    <property type="molecule type" value="Genomic_DNA"/>
</dbReference>
<comment type="subcellular location">
    <subcellularLocation>
        <location evidence="6">Nucleus</location>
    </subcellularLocation>
</comment>
<dbReference type="PANTHER" id="PTHR31669">
    <property type="entry name" value="PROTEIN FAR1-RELATED SEQUENCE 10-RELATED"/>
    <property type="match status" value="1"/>
</dbReference>
<dbReference type="PANTHER" id="PTHR31669:SF306">
    <property type="entry name" value="PROTEIN FAR1-RELATED SEQUENCE"/>
    <property type="match status" value="1"/>
</dbReference>
<evidence type="ECO:0000256" key="5">
    <source>
        <dbReference type="PROSITE-ProRule" id="PRU00325"/>
    </source>
</evidence>
<keyword evidence="3 5" id="KW-0863">Zinc-finger</keyword>
<dbReference type="SMART" id="SM00575">
    <property type="entry name" value="ZnF_PMZ"/>
    <property type="match status" value="1"/>
</dbReference>
<evidence type="ECO:0000259" key="8">
    <source>
        <dbReference type="PROSITE" id="PS50966"/>
    </source>
</evidence>
<feature type="region of interest" description="Disordered" evidence="7">
    <location>
        <begin position="347"/>
        <end position="384"/>
    </location>
</feature>
<evidence type="ECO:0000256" key="1">
    <source>
        <dbReference type="ARBA" id="ARBA00005889"/>
    </source>
</evidence>
<dbReference type="GO" id="GO:0006355">
    <property type="term" value="P:regulation of DNA-templated transcription"/>
    <property type="evidence" value="ECO:0007669"/>
    <property type="project" value="UniProtKB-UniRule"/>
</dbReference>
<dbReference type="InterPro" id="IPR031052">
    <property type="entry name" value="FHY3/FAR1"/>
</dbReference>
<feature type="compositionally biased region" description="Basic residues" evidence="7">
    <location>
        <begin position="373"/>
        <end position="384"/>
    </location>
</feature>
<keyword evidence="4 6" id="KW-0862">Zinc</keyword>
<dbReference type="AlphaFoldDB" id="A0A9Q1KDT7"/>
<sequence length="384" mass="43494">MLRKEGLNGEGLRLEKDAMHVRFVRALESQRYQESKAENASLISLPELKTPLDIEKHGRVMYTHTNFYIFRDQLCDALFNCEILCISTGEGDSTYKIEDKRHQRYRYVVYNKQTQDVTCTCYLFQSEGIPYAHILLVLKSLKEIPACFKVDRWTKLAAKKPIFELDTIASTSYAQVGQQNRMISDAWSRYNALCSAIGATPSLASNMPTPFYPLFLQNLAIEVLDELVEPGLHKMDMRNKDEVIIRMQPAVANKQFGQEDIICSLTVDGATKGSSLGNGTCQDVWTEYHDMGTPGIKAVADYKVYTANPSVFPRHGQRNGALSSFLTPPPRQLQLPFQFPKTQIRKEPPLAAKSPPITHQHVDRLQPSQKTPTVHRRRLSRGGT</sequence>
<evidence type="ECO:0000256" key="7">
    <source>
        <dbReference type="SAM" id="MobiDB-lite"/>
    </source>
</evidence>
<comment type="similarity">
    <text evidence="1 6">Belongs to the FHY3/FAR1 family.</text>
</comment>
<keyword evidence="2 6" id="KW-0479">Metal-binding</keyword>
<evidence type="ECO:0000313" key="10">
    <source>
        <dbReference type="Proteomes" id="UP001153076"/>
    </source>
</evidence>
<evidence type="ECO:0000256" key="3">
    <source>
        <dbReference type="ARBA" id="ARBA00022771"/>
    </source>
</evidence>
<dbReference type="PROSITE" id="PS50966">
    <property type="entry name" value="ZF_SWIM"/>
    <property type="match status" value="1"/>
</dbReference>
<evidence type="ECO:0000256" key="2">
    <source>
        <dbReference type="ARBA" id="ARBA00022723"/>
    </source>
</evidence>
<dbReference type="GO" id="GO:0005634">
    <property type="term" value="C:nucleus"/>
    <property type="evidence" value="ECO:0007669"/>
    <property type="project" value="UniProtKB-SubCell"/>
</dbReference>
<gene>
    <name evidence="9" type="ORF">Cgig2_023613</name>
</gene>
<accession>A0A9Q1KDT7</accession>
<dbReference type="Proteomes" id="UP001153076">
    <property type="component" value="Unassembled WGS sequence"/>
</dbReference>
<evidence type="ECO:0000256" key="6">
    <source>
        <dbReference type="RuleBase" id="RU367018"/>
    </source>
</evidence>
<dbReference type="InterPro" id="IPR006564">
    <property type="entry name" value="Znf_PMZ"/>
</dbReference>